<protein>
    <submittedName>
        <fullName evidence="2">Two pore potassium channel protein sup-9</fullName>
    </submittedName>
</protein>
<accession>A0AC34FX86</accession>
<evidence type="ECO:0000313" key="2">
    <source>
        <dbReference type="WBParaSite" id="ES5_v2.g21922.t1"/>
    </source>
</evidence>
<proteinExistence type="predicted"/>
<name>A0AC34FX86_9BILA</name>
<dbReference type="Proteomes" id="UP000887579">
    <property type="component" value="Unplaced"/>
</dbReference>
<sequence length="293" mass="33123">MKRQNVRTLSLIVCTLTYLLIGAAVFDALESENELKLRQQVHNVRQKIMTKYNISHQDYTVLEAIIVKGIPHRAGHQWKFSGALYFATTVITTIAGIPLGLVMFQSIGERLNTFAAKVLRCCKKCVGRRPNVNHIDLILTCSGLSTFLIAAGAWVFHRYEGWTYFDSLYYCDFVALQKDGALQNRPEYVTFSLIFIVLGLVLVGAAMNLLVLRFLTLNTEDEKRDKREAKLAERGLVPAESLGGRRKYSEESDSSIQERLEDPKGIPLDPETLSVCSCSCYEIQQPELGMRHR</sequence>
<reference evidence="2" key="1">
    <citation type="submission" date="2022-11" db="UniProtKB">
        <authorList>
            <consortium name="WormBaseParasite"/>
        </authorList>
    </citation>
    <scope>IDENTIFICATION</scope>
</reference>
<dbReference type="WBParaSite" id="ES5_v2.g21922.t1">
    <property type="protein sequence ID" value="ES5_v2.g21922.t1"/>
    <property type="gene ID" value="ES5_v2.g21922"/>
</dbReference>
<evidence type="ECO:0000313" key="1">
    <source>
        <dbReference type="Proteomes" id="UP000887579"/>
    </source>
</evidence>
<organism evidence="1 2">
    <name type="scientific">Panagrolaimus sp. ES5</name>
    <dbReference type="NCBI Taxonomy" id="591445"/>
    <lineage>
        <taxon>Eukaryota</taxon>
        <taxon>Metazoa</taxon>
        <taxon>Ecdysozoa</taxon>
        <taxon>Nematoda</taxon>
        <taxon>Chromadorea</taxon>
        <taxon>Rhabditida</taxon>
        <taxon>Tylenchina</taxon>
        <taxon>Panagrolaimomorpha</taxon>
        <taxon>Panagrolaimoidea</taxon>
        <taxon>Panagrolaimidae</taxon>
        <taxon>Panagrolaimus</taxon>
    </lineage>
</organism>